<feature type="compositionally biased region" description="Basic and acidic residues" evidence="1">
    <location>
        <begin position="159"/>
        <end position="171"/>
    </location>
</feature>
<dbReference type="Gene3D" id="1.20.120.450">
    <property type="entry name" value="dinb family like domain"/>
    <property type="match status" value="1"/>
</dbReference>
<dbReference type="InterPro" id="IPR007061">
    <property type="entry name" value="MST-like"/>
</dbReference>
<proteinExistence type="predicted"/>
<dbReference type="Pfam" id="PF04978">
    <property type="entry name" value="MST"/>
    <property type="match status" value="1"/>
</dbReference>
<protein>
    <recommendedName>
        <fullName evidence="4">DUF664 domain-containing protein</fullName>
    </recommendedName>
</protein>
<organism evidence="2 3">
    <name type="scientific">Brevibacterium salitolerans</name>
    <dbReference type="NCBI Taxonomy" id="1403566"/>
    <lineage>
        <taxon>Bacteria</taxon>
        <taxon>Bacillati</taxon>
        <taxon>Actinomycetota</taxon>
        <taxon>Actinomycetes</taxon>
        <taxon>Micrococcales</taxon>
        <taxon>Brevibacteriaceae</taxon>
        <taxon>Brevibacterium</taxon>
    </lineage>
</organism>
<evidence type="ECO:0000313" key="3">
    <source>
        <dbReference type="Proteomes" id="UP001500984"/>
    </source>
</evidence>
<evidence type="ECO:0000313" key="2">
    <source>
        <dbReference type="EMBL" id="GAA2087574.1"/>
    </source>
</evidence>
<keyword evidence="3" id="KW-1185">Reference proteome</keyword>
<accession>A0ABP5HYP0</accession>
<gene>
    <name evidence="2" type="ORF">GCM10009823_02020</name>
</gene>
<dbReference type="InterPro" id="IPR034660">
    <property type="entry name" value="DinB/YfiT-like"/>
</dbReference>
<dbReference type="EMBL" id="BAAAPZ010000002">
    <property type="protein sequence ID" value="GAA2087574.1"/>
    <property type="molecule type" value="Genomic_DNA"/>
</dbReference>
<sequence length="190" mass="20383">METGTAPGTAAETHLVRLILEKFDALVELTAQLDDTAANAVLPVAGSNSAVQLLVHCCGLLRRWSSTVNLGVEVQRDRSAEFEAVMPVAEALALAARTRPAFLADVAATDLAAPPRVSPPDHDDYWTSSCEGVLLHVLEELSQHLGHAEVTRDLVLGARPRDPHGSSRESMDPLAAEQGPEAYFDQQRAD</sequence>
<feature type="region of interest" description="Disordered" evidence="1">
    <location>
        <begin position="158"/>
        <end position="190"/>
    </location>
</feature>
<dbReference type="RefSeq" id="WP_344334465.1">
    <property type="nucleotide sequence ID" value="NZ_BAAAPZ010000002.1"/>
</dbReference>
<dbReference type="Proteomes" id="UP001500984">
    <property type="component" value="Unassembled WGS sequence"/>
</dbReference>
<dbReference type="SUPFAM" id="SSF109854">
    <property type="entry name" value="DinB/YfiT-like putative metalloenzymes"/>
    <property type="match status" value="1"/>
</dbReference>
<evidence type="ECO:0000256" key="1">
    <source>
        <dbReference type="SAM" id="MobiDB-lite"/>
    </source>
</evidence>
<name>A0ABP5HYP0_9MICO</name>
<reference evidence="3" key="1">
    <citation type="journal article" date="2019" name="Int. J. Syst. Evol. Microbiol.">
        <title>The Global Catalogue of Microorganisms (GCM) 10K type strain sequencing project: providing services to taxonomists for standard genome sequencing and annotation.</title>
        <authorList>
            <consortium name="The Broad Institute Genomics Platform"/>
            <consortium name="The Broad Institute Genome Sequencing Center for Infectious Disease"/>
            <person name="Wu L."/>
            <person name="Ma J."/>
        </authorList>
    </citation>
    <scope>NUCLEOTIDE SEQUENCE [LARGE SCALE GENOMIC DNA]</scope>
    <source>
        <strain evidence="3">JCM 15900</strain>
    </source>
</reference>
<evidence type="ECO:0008006" key="4">
    <source>
        <dbReference type="Google" id="ProtNLM"/>
    </source>
</evidence>
<comment type="caution">
    <text evidence="2">The sequence shown here is derived from an EMBL/GenBank/DDBJ whole genome shotgun (WGS) entry which is preliminary data.</text>
</comment>